<proteinExistence type="predicted"/>
<accession>A0AAE1ESW9</accession>
<protein>
    <submittedName>
        <fullName evidence="1">Uncharacterized protein</fullName>
    </submittedName>
</protein>
<evidence type="ECO:0000313" key="2">
    <source>
        <dbReference type="Proteomes" id="UP001286313"/>
    </source>
</evidence>
<organism evidence="1 2">
    <name type="scientific">Petrolisthes cinctipes</name>
    <name type="common">Flat porcelain crab</name>
    <dbReference type="NCBI Taxonomy" id="88211"/>
    <lineage>
        <taxon>Eukaryota</taxon>
        <taxon>Metazoa</taxon>
        <taxon>Ecdysozoa</taxon>
        <taxon>Arthropoda</taxon>
        <taxon>Crustacea</taxon>
        <taxon>Multicrustacea</taxon>
        <taxon>Malacostraca</taxon>
        <taxon>Eumalacostraca</taxon>
        <taxon>Eucarida</taxon>
        <taxon>Decapoda</taxon>
        <taxon>Pleocyemata</taxon>
        <taxon>Anomura</taxon>
        <taxon>Galatheoidea</taxon>
        <taxon>Porcellanidae</taxon>
        <taxon>Petrolisthes</taxon>
    </lineage>
</organism>
<dbReference type="Proteomes" id="UP001286313">
    <property type="component" value="Unassembled WGS sequence"/>
</dbReference>
<reference evidence="1" key="1">
    <citation type="submission" date="2023-10" db="EMBL/GenBank/DDBJ databases">
        <title>Genome assemblies of two species of porcelain crab, Petrolisthes cinctipes and Petrolisthes manimaculis (Anomura: Porcellanidae).</title>
        <authorList>
            <person name="Angst P."/>
        </authorList>
    </citation>
    <scope>NUCLEOTIDE SEQUENCE</scope>
    <source>
        <strain evidence="1">PB745_01</strain>
        <tissue evidence="1">Gill</tissue>
    </source>
</reference>
<dbReference type="EMBL" id="JAWQEG010004597">
    <property type="protein sequence ID" value="KAK3860954.1"/>
    <property type="molecule type" value="Genomic_DNA"/>
</dbReference>
<gene>
    <name evidence="1" type="ORF">Pcinc_033017</name>
</gene>
<dbReference type="AlphaFoldDB" id="A0AAE1ESW9"/>
<name>A0AAE1ESW9_PETCI</name>
<comment type="caution">
    <text evidence="1">The sequence shown here is derived from an EMBL/GenBank/DDBJ whole genome shotgun (WGS) entry which is preliminary data.</text>
</comment>
<sequence>MDEGLVRRQSVARGWASRASRALKEILDTPDVTRVQLEDAMEDFDRRMATLDDVQASLELEISDPKFLEEDIENADSFRWSVKAVRVDTAQKLVDLSKAEQVKQQPQRHSDSSSVASAFSSVQLSRLELSKLWLLLMKLKYLPSYNHGIPSVQSPISKNGVKRVIITGLEHQNQVQVSRKNSWVISMKKDLNSEETQL</sequence>
<evidence type="ECO:0000313" key="1">
    <source>
        <dbReference type="EMBL" id="KAK3860954.1"/>
    </source>
</evidence>
<keyword evidence="2" id="KW-1185">Reference proteome</keyword>